<accession>A0A0F5K1D4</accession>
<evidence type="ECO:0000256" key="2">
    <source>
        <dbReference type="PIRSR" id="PIRSR605511-1"/>
    </source>
</evidence>
<feature type="domain" description="SMP-30/Gluconolactonase/LRE-like region" evidence="4">
    <location>
        <begin position="20"/>
        <end position="179"/>
    </location>
</feature>
<feature type="binding site" evidence="3">
    <location>
        <position position="119"/>
    </location>
    <ligand>
        <name>substrate</name>
    </ligand>
</feature>
<dbReference type="Gene3D" id="2.120.10.30">
    <property type="entry name" value="TolB, C-terminal domain"/>
    <property type="match status" value="2"/>
</dbReference>
<comment type="similarity">
    <text evidence="1">Belongs to the SMP-30/CGR1 family.</text>
</comment>
<dbReference type="GO" id="GO:0004341">
    <property type="term" value="F:gluconolactonase activity"/>
    <property type="evidence" value="ECO:0007669"/>
    <property type="project" value="TreeGrafter"/>
</dbReference>
<dbReference type="InterPro" id="IPR013658">
    <property type="entry name" value="SGL"/>
</dbReference>
<comment type="cofactor">
    <cofactor evidence="3">
        <name>Zn(2+)</name>
        <dbReference type="ChEBI" id="CHEBI:29105"/>
    </cofactor>
    <text evidence="3">Binds 1 divalent metal cation per subunit.</text>
</comment>
<sequence length="330" mass="36458">MDLIVIELHARLFHDAKATLGECILWDDINHALYWTDIENATLWRHTFAPDADWSNGAPAQYETHQWALPERLASFALCTRPGWLLLGLASRLALFEPATNTFVDIVEVEADLPRTRVNDGRCDPQGRFVFGTFDQADKAEAVGHFWRLNADLRLERLPLPRIACANSIAFDTRAAAAYPGAETSEKDQKAPADPARMYFADSLTRKIHRCDYFADGRLGVPTLFATLLADESSPDGSTVDSQGGLWNAHWDGSRMVRFDSEGVMDVHVHVAASRLTCATFGGPDRRTLFITSARTGLQAEALASEPMAGGVFSVRTTFTGMSEYRFSGA</sequence>
<dbReference type="STRING" id="28092.WM40_10480"/>
<dbReference type="GO" id="GO:0005509">
    <property type="term" value="F:calcium ion binding"/>
    <property type="evidence" value="ECO:0007669"/>
    <property type="project" value="TreeGrafter"/>
</dbReference>
<evidence type="ECO:0000313" key="5">
    <source>
        <dbReference type="EMBL" id="KKB63730.1"/>
    </source>
</evidence>
<gene>
    <name evidence="5" type="ORF">WM40_10480</name>
</gene>
<keyword evidence="3" id="KW-0862">Zinc</keyword>
<dbReference type="PATRIC" id="fig|28092.6.peg.2472"/>
<dbReference type="SUPFAM" id="SSF63829">
    <property type="entry name" value="Calcium-dependent phosphotriesterase"/>
    <property type="match status" value="1"/>
</dbReference>
<comment type="caution">
    <text evidence="5">The sequence shown here is derived from an EMBL/GenBank/DDBJ whole genome shotgun (WGS) entry which is preliminary data.</text>
</comment>
<feature type="domain" description="SMP-30/Gluconolactonase/LRE-like region" evidence="4">
    <location>
        <begin position="194"/>
        <end position="295"/>
    </location>
</feature>
<evidence type="ECO:0000256" key="1">
    <source>
        <dbReference type="ARBA" id="ARBA00008853"/>
    </source>
</evidence>
<name>A0A0F5K1D4_9BURK</name>
<keyword evidence="3" id="KW-0479">Metal-binding</keyword>
<feature type="active site" description="Proton donor/acceptor" evidence="2">
    <location>
        <position position="236"/>
    </location>
</feature>
<dbReference type="InterPro" id="IPR011042">
    <property type="entry name" value="6-blade_b-propeller_TolB-like"/>
</dbReference>
<evidence type="ECO:0000256" key="3">
    <source>
        <dbReference type="PIRSR" id="PIRSR605511-2"/>
    </source>
</evidence>
<feature type="binding site" evidence="3">
    <location>
        <position position="236"/>
    </location>
    <ligand>
        <name>a divalent metal cation</name>
        <dbReference type="ChEBI" id="CHEBI:60240"/>
    </ligand>
</feature>
<evidence type="ECO:0000313" key="6">
    <source>
        <dbReference type="Proteomes" id="UP000033618"/>
    </source>
</evidence>
<dbReference type="PANTHER" id="PTHR10907:SF47">
    <property type="entry name" value="REGUCALCIN"/>
    <property type="match status" value="1"/>
</dbReference>
<dbReference type="GO" id="GO:0019853">
    <property type="term" value="P:L-ascorbic acid biosynthetic process"/>
    <property type="evidence" value="ECO:0007669"/>
    <property type="project" value="TreeGrafter"/>
</dbReference>
<dbReference type="Pfam" id="PF08450">
    <property type="entry name" value="SGL"/>
    <property type="match status" value="2"/>
</dbReference>
<reference evidence="5 6" key="1">
    <citation type="submission" date="2015-03" db="EMBL/GenBank/DDBJ databases">
        <title>Draft Genome Sequence of Burkholderia andropogonis type strain ICMP2807, isolated from Sorghum bicolor.</title>
        <authorList>
            <person name="Lopes-Santos L."/>
            <person name="Castro D.B."/>
            <person name="Ottoboni L.M."/>
            <person name="Park D."/>
            <person name="Weirc B.S."/>
            <person name="Destefano S.A."/>
        </authorList>
    </citation>
    <scope>NUCLEOTIDE SEQUENCE [LARGE SCALE GENOMIC DNA]</scope>
    <source>
        <strain evidence="5 6">ICMP2807</strain>
    </source>
</reference>
<feature type="binding site" evidence="3">
    <location>
        <position position="22"/>
    </location>
    <ligand>
        <name>a divalent metal cation</name>
        <dbReference type="ChEBI" id="CHEBI:60240"/>
    </ligand>
</feature>
<evidence type="ECO:0000259" key="4">
    <source>
        <dbReference type="Pfam" id="PF08450"/>
    </source>
</evidence>
<dbReference type="EMBL" id="LAQU01000008">
    <property type="protein sequence ID" value="KKB63730.1"/>
    <property type="molecule type" value="Genomic_DNA"/>
</dbReference>
<dbReference type="PRINTS" id="PR01790">
    <property type="entry name" value="SMP30FAMILY"/>
</dbReference>
<organism evidence="5 6">
    <name type="scientific">Robbsia andropogonis</name>
    <dbReference type="NCBI Taxonomy" id="28092"/>
    <lineage>
        <taxon>Bacteria</taxon>
        <taxon>Pseudomonadati</taxon>
        <taxon>Pseudomonadota</taxon>
        <taxon>Betaproteobacteria</taxon>
        <taxon>Burkholderiales</taxon>
        <taxon>Burkholderiaceae</taxon>
        <taxon>Robbsia</taxon>
    </lineage>
</organism>
<feature type="binding site" evidence="3">
    <location>
        <position position="117"/>
    </location>
    <ligand>
        <name>substrate</name>
    </ligand>
</feature>
<proteinExistence type="inferred from homology"/>
<dbReference type="AlphaFoldDB" id="A0A0F5K1D4"/>
<dbReference type="InterPro" id="IPR005511">
    <property type="entry name" value="SMP-30"/>
</dbReference>
<keyword evidence="6" id="KW-1185">Reference proteome</keyword>
<dbReference type="Proteomes" id="UP000033618">
    <property type="component" value="Unassembled WGS sequence"/>
</dbReference>
<dbReference type="PANTHER" id="PTHR10907">
    <property type="entry name" value="REGUCALCIN"/>
    <property type="match status" value="1"/>
</dbReference>
<protein>
    <recommendedName>
        <fullName evidence="4">SMP-30/Gluconolactonase/LRE-like region domain-containing protein</fullName>
    </recommendedName>
</protein>
<feature type="binding site" evidence="3">
    <location>
        <position position="167"/>
    </location>
    <ligand>
        <name>a divalent metal cation</name>
        <dbReference type="ChEBI" id="CHEBI:60240"/>
    </ligand>
</feature>